<dbReference type="InterPro" id="IPR041517">
    <property type="entry name" value="DEGP_PDZ"/>
</dbReference>
<dbReference type="STRING" id="690879.TSACC_21982"/>
<dbReference type="OrthoDB" id="9758917at2"/>
<proteinExistence type="predicted"/>
<dbReference type="Gene3D" id="3.20.190.20">
    <property type="match status" value="1"/>
</dbReference>
<evidence type="ECO:0000313" key="6">
    <source>
        <dbReference type="EMBL" id="GAT33565.1"/>
    </source>
</evidence>
<keyword evidence="7" id="KW-1185">Reference proteome</keyword>
<dbReference type="InterPro" id="IPR001940">
    <property type="entry name" value="Peptidase_S1C"/>
</dbReference>
<feature type="signal peptide" evidence="4">
    <location>
        <begin position="1"/>
        <end position="20"/>
    </location>
</feature>
<name>A0A146G776_TERSA</name>
<feature type="domain" description="PDZ" evidence="5">
    <location>
        <begin position="229"/>
        <end position="286"/>
    </location>
</feature>
<dbReference type="Pfam" id="PF13365">
    <property type="entry name" value="Trypsin_2"/>
    <property type="match status" value="1"/>
</dbReference>
<evidence type="ECO:0000256" key="2">
    <source>
        <dbReference type="ARBA" id="ARBA00022801"/>
    </source>
</evidence>
<sequence>MSRRCFWVLCLLLAPFACLPAARVADSLVRIQATSQDPNYRVPWAGGNVISGVGAGFIIDNNRIMTNAHVVSNSRFLLVSKEGDPKPYLARVLFIAHDCDLALLTVDDPNFFKGTTALTFGGIPAIESTVSVYGYPIGGDRLSVTRGIVSRIDFQPYTHSGVDSHLTIQIDAAINPGNSGGPVLQDGKVVGVAFQGYSGDVAQNVGYMIPTPVVRRFLKDIEDGRYDKYVDLSLSYHSLHNPAMRRALGLSDEDTGVVVGDVFGGGNSDGVLKTGDVLLAIDGLPIASDGTVKMDSGDPVEMAEVVERKFRGEKVKFHILRDGKEEDVTVPLTHSWPFTLQANAYDEKPRFVVFGGLVFQPVDANFMREHDPADLRLRYYFDHFISDHLYRDRQEIITLSSILADPVNAYSGEFRYNIVDTINGQKIRKLDDLAEALKKPADYYVIEMVGQGRPLVLEKQAVDQARERVRARYGVVNEQQL</sequence>
<dbReference type="PROSITE" id="PS50106">
    <property type="entry name" value="PDZ"/>
    <property type="match status" value="1"/>
</dbReference>
<dbReference type="PANTHER" id="PTHR45980:SF9">
    <property type="entry name" value="PROTEASE DO-LIKE 10, MITOCHONDRIAL-RELATED"/>
    <property type="match status" value="1"/>
</dbReference>
<dbReference type="Pfam" id="PF13180">
    <property type="entry name" value="PDZ_2"/>
    <property type="match status" value="1"/>
</dbReference>
<dbReference type="InterPro" id="IPR043504">
    <property type="entry name" value="Peptidase_S1_PA_chymotrypsin"/>
</dbReference>
<dbReference type="GO" id="GO:0004252">
    <property type="term" value="F:serine-type endopeptidase activity"/>
    <property type="evidence" value="ECO:0007669"/>
    <property type="project" value="InterPro"/>
</dbReference>
<dbReference type="PRINTS" id="PR00834">
    <property type="entry name" value="PROTEASES2C"/>
</dbReference>
<dbReference type="SUPFAM" id="SSF50156">
    <property type="entry name" value="PDZ domain-like"/>
    <property type="match status" value="1"/>
</dbReference>
<dbReference type="PANTHER" id="PTHR45980">
    <property type="match status" value="1"/>
</dbReference>
<dbReference type="EMBL" id="BDCO01000002">
    <property type="protein sequence ID" value="GAT33565.1"/>
    <property type="molecule type" value="Genomic_DNA"/>
</dbReference>
<accession>A0A146G776</accession>
<feature type="chain" id="PRO_5007524760" evidence="4">
    <location>
        <begin position="21"/>
        <end position="481"/>
    </location>
</feature>
<keyword evidence="3" id="KW-0720">Serine protease</keyword>
<evidence type="ECO:0000259" key="5">
    <source>
        <dbReference type="PROSITE" id="PS50106"/>
    </source>
</evidence>
<keyword evidence="4" id="KW-0732">Signal</keyword>
<evidence type="ECO:0000256" key="1">
    <source>
        <dbReference type="ARBA" id="ARBA00022670"/>
    </source>
</evidence>
<evidence type="ECO:0000256" key="4">
    <source>
        <dbReference type="SAM" id="SignalP"/>
    </source>
</evidence>
<keyword evidence="2" id="KW-0378">Hydrolase</keyword>
<evidence type="ECO:0000256" key="3">
    <source>
        <dbReference type="ARBA" id="ARBA00022825"/>
    </source>
</evidence>
<organism evidence="6 7">
    <name type="scientific">Terrimicrobium sacchariphilum</name>
    <dbReference type="NCBI Taxonomy" id="690879"/>
    <lineage>
        <taxon>Bacteria</taxon>
        <taxon>Pseudomonadati</taxon>
        <taxon>Verrucomicrobiota</taxon>
        <taxon>Terrimicrobiia</taxon>
        <taxon>Terrimicrobiales</taxon>
        <taxon>Terrimicrobiaceae</taxon>
        <taxon>Terrimicrobium</taxon>
    </lineage>
</organism>
<dbReference type="Pfam" id="PF17815">
    <property type="entry name" value="PDZ_3"/>
    <property type="match status" value="1"/>
</dbReference>
<gene>
    <name evidence="6" type="ORF">TSACC_21982</name>
</gene>
<dbReference type="InterPro" id="IPR001478">
    <property type="entry name" value="PDZ"/>
</dbReference>
<dbReference type="InParanoid" id="A0A146G776"/>
<dbReference type="SUPFAM" id="SSF50494">
    <property type="entry name" value="Trypsin-like serine proteases"/>
    <property type="match status" value="1"/>
</dbReference>
<dbReference type="InterPro" id="IPR046449">
    <property type="entry name" value="DEGP_PDZ_sf"/>
</dbReference>
<dbReference type="Proteomes" id="UP000076023">
    <property type="component" value="Unassembled WGS sequence"/>
</dbReference>
<dbReference type="InterPro" id="IPR036034">
    <property type="entry name" value="PDZ_sf"/>
</dbReference>
<dbReference type="Gene3D" id="2.40.10.10">
    <property type="entry name" value="Trypsin-like serine proteases"/>
    <property type="match status" value="2"/>
</dbReference>
<dbReference type="GO" id="GO:0006508">
    <property type="term" value="P:proteolysis"/>
    <property type="evidence" value="ECO:0007669"/>
    <property type="project" value="UniProtKB-KW"/>
</dbReference>
<dbReference type="AlphaFoldDB" id="A0A146G776"/>
<dbReference type="Gene3D" id="2.30.42.10">
    <property type="match status" value="1"/>
</dbReference>
<keyword evidence="1 6" id="KW-0645">Protease</keyword>
<reference evidence="7" key="1">
    <citation type="journal article" date="2017" name="Genome Announc.">
        <title>Draft Genome Sequence of Terrimicrobium sacchariphilum NM-5T, a Facultative Anaerobic Soil Bacterium of the Class Spartobacteria.</title>
        <authorList>
            <person name="Qiu Y.L."/>
            <person name="Tourlousse D.M."/>
            <person name="Matsuura N."/>
            <person name="Ohashi A."/>
            <person name="Sekiguchi Y."/>
        </authorList>
    </citation>
    <scope>NUCLEOTIDE SEQUENCE [LARGE SCALE GENOMIC DNA]</scope>
    <source>
        <strain evidence="7">NM-5</strain>
    </source>
</reference>
<dbReference type="InterPro" id="IPR009003">
    <property type="entry name" value="Peptidase_S1_PA"/>
</dbReference>
<dbReference type="RefSeq" id="WP_075079286.1">
    <property type="nucleotide sequence ID" value="NZ_BDCO01000002.1"/>
</dbReference>
<evidence type="ECO:0000313" key="7">
    <source>
        <dbReference type="Proteomes" id="UP000076023"/>
    </source>
</evidence>
<comment type="caution">
    <text evidence="6">The sequence shown here is derived from an EMBL/GenBank/DDBJ whole genome shotgun (WGS) entry which is preliminary data.</text>
</comment>
<protein>
    <submittedName>
        <fullName evidence="6">Serine protease, S1-C subfamily</fullName>
    </submittedName>
</protein>